<gene>
    <name evidence="3" type="ORF">JXQ802_LOCUS41240</name>
    <name evidence="2" type="ORF">PYM288_LOCUS26519</name>
</gene>
<evidence type="ECO:0000313" key="5">
    <source>
        <dbReference type="Proteomes" id="UP000663870"/>
    </source>
</evidence>
<sequence>MPRFDNIPDSQDGQFGDYYVQPDDVEDEDIRTMLNSSGAQMCEAHLERIYDRDDNEDLEAGLLDGDALDQDSSEPRAQGHFRQPHNDDYSNGSEEPEIETEGGST</sequence>
<reference evidence="2" key="1">
    <citation type="submission" date="2021-02" db="EMBL/GenBank/DDBJ databases">
        <authorList>
            <person name="Nowell W R."/>
        </authorList>
    </citation>
    <scope>NUCLEOTIDE SEQUENCE</scope>
</reference>
<accession>A0A814YPL8</accession>
<dbReference type="Proteomes" id="UP000663854">
    <property type="component" value="Unassembled WGS sequence"/>
</dbReference>
<comment type="caution">
    <text evidence="2">The sequence shown here is derived from an EMBL/GenBank/DDBJ whole genome shotgun (WGS) entry which is preliminary data.</text>
</comment>
<evidence type="ECO:0000256" key="1">
    <source>
        <dbReference type="SAM" id="MobiDB-lite"/>
    </source>
</evidence>
<dbReference type="EMBL" id="CAJNOH010001598">
    <property type="protein sequence ID" value="CAF1233813.1"/>
    <property type="molecule type" value="Genomic_DNA"/>
</dbReference>
<proteinExistence type="predicted"/>
<keyword evidence="5" id="KW-1185">Reference proteome</keyword>
<evidence type="ECO:0000313" key="2">
    <source>
        <dbReference type="EMBL" id="CAF1233813.1"/>
    </source>
</evidence>
<feature type="region of interest" description="Disordered" evidence="1">
    <location>
        <begin position="1"/>
        <end position="20"/>
    </location>
</feature>
<dbReference type="EMBL" id="CAJNOL010002602">
    <property type="protein sequence ID" value="CAF1515307.1"/>
    <property type="molecule type" value="Genomic_DNA"/>
</dbReference>
<name>A0A814YPL8_9BILA</name>
<protein>
    <submittedName>
        <fullName evidence="2">Uncharacterized protein</fullName>
    </submittedName>
</protein>
<dbReference type="Proteomes" id="UP000663870">
    <property type="component" value="Unassembled WGS sequence"/>
</dbReference>
<feature type="region of interest" description="Disordered" evidence="1">
    <location>
        <begin position="57"/>
        <end position="105"/>
    </location>
</feature>
<evidence type="ECO:0000313" key="3">
    <source>
        <dbReference type="EMBL" id="CAF1515307.1"/>
    </source>
</evidence>
<dbReference type="AlphaFoldDB" id="A0A814YPL8"/>
<feature type="compositionally biased region" description="Acidic residues" evidence="1">
    <location>
        <begin position="94"/>
        <end position="105"/>
    </location>
</feature>
<evidence type="ECO:0000313" key="4">
    <source>
        <dbReference type="Proteomes" id="UP000663854"/>
    </source>
</evidence>
<organism evidence="2 4">
    <name type="scientific">Rotaria sordida</name>
    <dbReference type="NCBI Taxonomy" id="392033"/>
    <lineage>
        <taxon>Eukaryota</taxon>
        <taxon>Metazoa</taxon>
        <taxon>Spiralia</taxon>
        <taxon>Gnathifera</taxon>
        <taxon>Rotifera</taxon>
        <taxon>Eurotatoria</taxon>
        <taxon>Bdelloidea</taxon>
        <taxon>Philodinida</taxon>
        <taxon>Philodinidae</taxon>
        <taxon>Rotaria</taxon>
    </lineage>
</organism>